<evidence type="ECO:0000256" key="1">
    <source>
        <dbReference type="ARBA" id="ARBA00023015"/>
    </source>
</evidence>
<organism evidence="5 6">
    <name type="scientific">Bifidobacterium canis</name>
    <dbReference type="NCBI Taxonomy" id="2610880"/>
    <lineage>
        <taxon>Bacteria</taxon>
        <taxon>Bacillati</taxon>
        <taxon>Actinomycetota</taxon>
        <taxon>Actinomycetes</taxon>
        <taxon>Bifidobacteriales</taxon>
        <taxon>Bifidobacteriaceae</taxon>
        <taxon>Bifidobacterium</taxon>
    </lineage>
</organism>
<dbReference type="Pfam" id="PF13377">
    <property type="entry name" value="Peripla_BP_3"/>
    <property type="match status" value="1"/>
</dbReference>
<evidence type="ECO:0000313" key="6">
    <source>
        <dbReference type="Proteomes" id="UP000487882"/>
    </source>
</evidence>
<dbReference type="Proteomes" id="UP000487882">
    <property type="component" value="Unassembled WGS sequence"/>
</dbReference>
<dbReference type="Gene3D" id="3.40.50.2300">
    <property type="match status" value="2"/>
</dbReference>
<dbReference type="GO" id="GO:0000976">
    <property type="term" value="F:transcription cis-regulatory region binding"/>
    <property type="evidence" value="ECO:0007669"/>
    <property type="project" value="TreeGrafter"/>
</dbReference>
<dbReference type="Gene3D" id="1.10.260.40">
    <property type="entry name" value="lambda repressor-like DNA-binding domains"/>
    <property type="match status" value="1"/>
</dbReference>
<dbReference type="CDD" id="cd01392">
    <property type="entry name" value="HTH_LacI"/>
    <property type="match status" value="1"/>
</dbReference>
<proteinExistence type="predicted"/>
<sequence>MANTNDEARRGAQNAAVTIRDVAERAGVAVSTASRALGNGSASEATREKVRRAAMELNFVPNAAAKRLPSGRSNVVALVVNEPTTFLFQDDFISGMLGQLSLSLTSRGLLPFLVLASPEDSEGFNDLLMRSGCEGVIVASIHEGRALIDNLKKFDKPAVFVGKPPESFKCPFVDVDNFDGGFQAGHRLLERGCTRLAVIEGPRDMPTPRERTAGFRAALQEAGLEPVATYSGSYEMQNGIASMERIIKEHPEVDGVFAHSDRIAAGVIHVLARNNKRVPEDVAVVGFDDLQVATLLNPQLTTLAQPVADLADAAAEMLHHRLNTGEWKVMSQRFPVRLVVRESA</sequence>
<keyword evidence="1" id="KW-0805">Transcription regulation</keyword>
<dbReference type="GO" id="GO:0003700">
    <property type="term" value="F:DNA-binding transcription factor activity"/>
    <property type="evidence" value="ECO:0007669"/>
    <property type="project" value="TreeGrafter"/>
</dbReference>
<dbReference type="InterPro" id="IPR010982">
    <property type="entry name" value="Lambda_DNA-bd_dom_sf"/>
</dbReference>
<dbReference type="SMART" id="SM00354">
    <property type="entry name" value="HTH_LACI"/>
    <property type="match status" value="1"/>
</dbReference>
<comment type="caution">
    <text evidence="5">The sequence shown here is derived from an EMBL/GenBank/DDBJ whole genome shotgun (WGS) entry which is preliminary data.</text>
</comment>
<dbReference type="InterPro" id="IPR000843">
    <property type="entry name" value="HTH_LacI"/>
</dbReference>
<dbReference type="PANTHER" id="PTHR30146:SF109">
    <property type="entry name" value="HTH-TYPE TRANSCRIPTIONAL REGULATOR GALS"/>
    <property type="match status" value="1"/>
</dbReference>
<keyword evidence="2" id="KW-0238">DNA-binding</keyword>
<dbReference type="RefSeq" id="WP_155588937.1">
    <property type="nucleotide sequence ID" value="NZ_WNLP01000007.1"/>
</dbReference>
<dbReference type="InterPro" id="IPR028082">
    <property type="entry name" value="Peripla_BP_I"/>
</dbReference>
<feature type="domain" description="HTH lacI-type" evidence="4">
    <location>
        <begin position="17"/>
        <end position="70"/>
    </location>
</feature>
<protein>
    <submittedName>
        <fullName evidence="5">Transcriptional regulator</fullName>
    </submittedName>
</protein>
<gene>
    <name evidence="5" type="ORF">GSD1FS_1403</name>
</gene>
<dbReference type="InterPro" id="IPR046335">
    <property type="entry name" value="LacI/GalR-like_sensor"/>
</dbReference>
<dbReference type="SUPFAM" id="SSF53822">
    <property type="entry name" value="Periplasmic binding protein-like I"/>
    <property type="match status" value="1"/>
</dbReference>
<accession>A0A7K1J629</accession>
<keyword evidence="3" id="KW-0804">Transcription</keyword>
<dbReference type="Pfam" id="PF00356">
    <property type="entry name" value="LacI"/>
    <property type="match status" value="1"/>
</dbReference>
<name>A0A7K1J629_9BIFI</name>
<reference evidence="5 6" key="1">
    <citation type="submission" date="2019-09" db="EMBL/GenBank/DDBJ databases">
        <title>Bifidobacterium canis sp. nov., isolated from the digestive tract of German Shepherd dog puppy.</title>
        <authorList>
            <person name="Bunesova V."/>
        </authorList>
    </citation>
    <scope>NUCLEOTIDE SEQUENCE [LARGE SCALE GENOMIC DNA]</scope>
    <source>
        <strain evidence="5 6">GSD1FS</strain>
    </source>
</reference>
<dbReference type="PANTHER" id="PTHR30146">
    <property type="entry name" value="LACI-RELATED TRANSCRIPTIONAL REPRESSOR"/>
    <property type="match status" value="1"/>
</dbReference>
<dbReference type="SUPFAM" id="SSF47413">
    <property type="entry name" value="lambda repressor-like DNA-binding domains"/>
    <property type="match status" value="1"/>
</dbReference>
<keyword evidence="6" id="KW-1185">Reference proteome</keyword>
<evidence type="ECO:0000256" key="3">
    <source>
        <dbReference type="ARBA" id="ARBA00023163"/>
    </source>
</evidence>
<dbReference type="CDD" id="cd06267">
    <property type="entry name" value="PBP1_LacI_sugar_binding-like"/>
    <property type="match status" value="1"/>
</dbReference>
<evidence type="ECO:0000313" key="5">
    <source>
        <dbReference type="EMBL" id="MUH60052.1"/>
    </source>
</evidence>
<dbReference type="EMBL" id="WNLP01000007">
    <property type="protein sequence ID" value="MUH60052.1"/>
    <property type="molecule type" value="Genomic_DNA"/>
</dbReference>
<dbReference type="PROSITE" id="PS50932">
    <property type="entry name" value="HTH_LACI_2"/>
    <property type="match status" value="1"/>
</dbReference>
<dbReference type="AlphaFoldDB" id="A0A7K1J629"/>
<evidence type="ECO:0000259" key="4">
    <source>
        <dbReference type="PROSITE" id="PS50932"/>
    </source>
</evidence>
<evidence type="ECO:0000256" key="2">
    <source>
        <dbReference type="ARBA" id="ARBA00023125"/>
    </source>
</evidence>